<feature type="region of interest" description="Disordered" evidence="1">
    <location>
        <begin position="1"/>
        <end position="22"/>
    </location>
</feature>
<keyword evidence="3" id="KW-1185">Reference proteome</keyword>
<dbReference type="EMBL" id="NNRM01000006">
    <property type="protein sequence ID" value="OYR30102.1"/>
    <property type="molecule type" value="Genomic_DNA"/>
</dbReference>
<sequence length="46" mass="4834">MPEQKNNASASKFPPSSLPEKAGEMRLAQSGCLLYVASTFAGPLHA</sequence>
<accession>A0A256GSK6</accession>
<proteinExistence type="predicted"/>
<evidence type="ECO:0000313" key="2">
    <source>
        <dbReference type="EMBL" id="OYR30102.1"/>
    </source>
</evidence>
<reference evidence="2 3" key="1">
    <citation type="submission" date="2017-07" db="EMBL/GenBank/DDBJ databases">
        <title>Phylogenetic study on the rhizospheric bacterium Ochrobactrum sp. A44.</title>
        <authorList>
            <person name="Krzyzanowska D.M."/>
            <person name="Ossowicki A."/>
            <person name="Rajewska M."/>
            <person name="Maciag T."/>
            <person name="Kaczynski Z."/>
            <person name="Czerwicka M."/>
            <person name="Jafra S."/>
        </authorList>
    </citation>
    <scope>NUCLEOTIDE SEQUENCE [LARGE SCALE GENOMIC DNA]</scope>
    <source>
        <strain evidence="2 3">CCUG 30717</strain>
    </source>
</reference>
<name>A0A256GSK6_9HYPH</name>
<comment type="caution">
    <text evidence="2">The sequence shown here is derived from an EMBL/GenBank/DDBJ whole genome shotgun (WGS) entry which is preliminary data.</text>
</comment>
<dbReference type="Proteomes" id="UP000216188">
    <property type="component" value="Unassembled WGS sequence"/>
</dbReference>
<protein>
    <submittedName>
        <fullName evidence="2">Uncharacterized protein</fullName>
    </submittedName>
</protein>
<evidence type="ECO:0000313" key="3">
    <source>
        <dbReference type="Proteomes" id="UP000216188"/>
    </source>
</evidence>
<dbReference type="AlphaFoldDB" id="A0A256GSK6"/>
<organism evidence="2 3">
    <name type="scientific">Brucella pseudogrignonensis</name>
    <dbReference type="NCBI Taxonomy" id="419475"/>
    <lineage>
        <taxon>Bacteria</taxon>
        <taxon>Pseudomonadati</taxon>
        <taxon>Pseudomonadota</taxon>
        <taxon>Alphaproteobacteria</taxon>
        <taxon>Hyphomicrobiales</taxon>
        <taxon>Brucellaceae</taxon>
        <taxon>Brucella/Ochrobactrum group</taxon>
        <taxon>Brucella</taxon>
    </lineage>
</organism>
<feature type="compositionally biased region" description="Polar residues" evidence="1">
    <location>
        <begin position="1"/>
        <end position="10"/>
    </location>
</feature>
<gene>
    <name evidence="2" type="ORF">CEV34_0347</name>
</gene>
<evidence type="ECO:0000256" key="1">
    <source>
        <dbReference type="SAM" id="MobiDB-lite"/>
    </source>
</evidence>